<dbReference type="InterPro" id="IPR010982">
    <property type="entry name" value="Lambda_DNA-bd_dom_sf"/>
</dbReference>
<protein>
    <submittedName>
        <fullName evidence="3">Helix-turn-helix transcriptional regulator</fullName>
    </submittedName>
</protein>
<dbReference type="RefSeq" id="WP_190421677.1">
    <property type="nucleotide sequence ID" value="NZ_JAAOCA010000016.1"/>
</dbReference>
<dbReference type="Gene3D" id="1.10.260.40">
    <property type="entry name" value="lambda repressor-like DNA-binding domains"/>
    <property type="match status" value="1"/>
</dbReference>
<accession>A0ABR7Z373</accession>
<dbReference type="PANTHER" id="PTHR46797:SF1">
    <property type="entry name" value="METHYLPHOSPHONATE SYNTHASE"/>
    <property type="match status" value="1"/>
</dbReference>
<dbReference type="InterPro" id="IPR001387">
    <property type="entry name" value="Cro/C1-type_HTH"/>
</dbReference>
<proteinExistence type="predicted"/>
<reference evidence="3 4" key="1">
    <citation type="journal article" date="2020" name="Insects">
        <title>Bacteria Belonging to Pseudomonas typographi sp. nov. from the Bark Beetle Ips typographus Have Genomic Potential to Aid in the Host Ecology.</title>
        <authorList>
            <person name="Peral-Aranega E."/>
            <person name="Saati-Santamaria Z."/>
            <person name="Kolarik M."/>
            <person name="Rivas R."/>
            <person name="Garcia-Fraile P."/>
        </authorList>
    </citation>
    <scope>NUCLEOTIDE SEQUENCE [LARGE SCALE GENOMIC DNA]</scope>
    <source>
        <strain evidence="3 4">CA3A</strain>
    </source>
</reference>
<feature type="domain" description="HTH cro/C1-type" evidence="2">
    <location>
        <begin position="17"/>
        <end position="71"/>
    </location>
</feature>
<sequence>MTDIDEKAVAEAVGKAIARRRSNSGLTQEQVAETLGVGNEAVSRMERGIVIPNVVRLYQIAAALGCEASELLSEASPHTDDQGRRISALLQQLDEADRHLVIGIVEQLAARLRAAR</sequence>
<evidence type="ECO:0000256" key="1">
    <source>
        <dbReference type="ARBA" id="ARBA00023125"/>
    </source>
</evidence>
<dbReference type="Pfam" id="PF01381">
    <property type="entry name" value="HTH_3"/>
    <property type="match status" value="1"/>
</dbReference>
<dbReference type="SUPFAM" id="SSF47413">
    <property type="entry name" value="lambda repressor-like DNA-binding domains"/>
    <property type="match status" value="1"/>
</dbReference>
<evidence type="ECO:0000313" key="4">
    <source>
        <dbReference type="Proteomes" id="UP000805841"/>
    </source>
</evidence>
<dbReference type="EMBL" id="JAAOCA010000016">
    <property type="protein sequence ID" value="MBD1599864.1"/>
    <property type="molecule type" value="Genomic_DNA"/>
</dbReference>
<dbReference type="CDD" id="cd00093">
    <property type="entry name" value="HTH_XRE"/>
    <property type="match status" value="1"/>
</dbReference>
<keyword evidence="1" id="KW-0238">DNA-binding</keyword>
<dbReference type="InterPro" id="IPR050807">
    <property type="entry name" value="TransReg_Diox_bact_type"/>
</dbReference>
<dbReference type="SMART" id="SM00530">
    <property type="entry name" value="HTH_XRE"/>
    <property type="match status" value="1"/>
</dbReference>
<dbReference type="PROSITE" id="PS50943">
    <property type="entry name" value="HTH_CROC1"/>
    <property type="match status" value="1"/>
</dbReference>
<evidence type="ECO:0000313" key="3">
    <source>
        <dbReference type="EMBL" id="MBD1599864.1"/>
    </source>
</evidence>
<evidence type="ECO:0000259" key="2">
    <source>
        <dbReference type="PROSITE" id="PS50943"/>
    </source>
</evidence>
<gene>
    <name evidence="3" type="ORF">HAQ05_14295</name>
</gene>
<comment type="caution">
    <text evidence="3">The sequence shown here is derived from an EMBL/GenBank/DDBJ whole genome shotgun (WGS) entry which is preliminary data.</text>
</comment>
<dbReference type="Proteomes" id="UP000805841">
    <property type="component" value="Unassembled WGS sequence"/>
</dbReference>
<dbReference type="PANTHER" id="PTHR46797">
    <property type="entry name" value="HTH-TYPE TRANSCRIPTIONAL REGULATOR"/>
    <property type="match status" value="1"/>
</dbReference>
<organism evidence="3 4">
    <name type="scientific">Pseudomonas typographi</name>
    <dbReference type="NCBI Taxonomy" id="2715964"/>
    <lineage>
        <taxon>Bacteria</taxon>
        <taxon>Pseudomonadati</taxon>
        <taxon>Pseudomonadota</taxon>
        <taxon>Gammaproteobacteria</taxon>
        <taxon>Pseudomonadales</taxon>
        <taxon>Pseudomonadaceae</taxon>
        <taxon>Pseudomonas</taxon>
    </lineage>
</organism>
<keyword evidence="4" id="KW-1185">Reference proteome</keyword>
<name>A0ABR7Z373_9PSED</name>